<dbReference type="SMART" id="SM00588">
    <property type="entry name" value="NEUZ"/>
    <property type="match status" value="2"/>
</dbReference>
<dbReference type="InParanoid" id="T1FSX0"/>
<organism evidence="4 5">
    <name type="scientific">Helobdella robusta</name>
    <name type="common">Californian leech</name>
    <dbReference type="NCBI Taxonomy" id="6412"/>
    <lineage>
        <taxon>Eukaryota</taxon>
        <taxon>Metazoa</taxon>
        <taxon>Spiralia</taxon>
        <taxon>Lophotrochozoa</taxon>
        <taxon>Annelida</taxon>
        <taxon>Clitellata</taxon>
        <taxon>Hirudinea</taxon>
        <taxon>Rhynchobdellida</taxon>
        <taxon>Glossiphoniidae</taxon>
        <taxon>Helobdella</taxon>
    </lineage>
</organism>
<gene>
    <name evidence="4" type="primary">20211917</name>
    <name evidence="3" type="ORF">HELRODRAFT_191354</name>
</gene>
<evidence type="ECO:0000259" key="2">
    <source>
        <dbReference type="PROSITE" id="PS51065"/>
    </source>
</evidence>
<dbReference type="Pfam" id="PF07177">
    <property type="entry name" value="Neuralized"/>
    <property type="match status" value="2"/>
</dbReference>
<dbReference type="EMBL" id="KB096325">
    <property type="protein sequence ID" value="ESO05690.1"/>
    <property type="molecule type" value="Genomic_DNA"/>
</dbReference>
<proteinExistence type="predicted"/>
<evidence type="ECO:0000256" key="1">
    <source>
        <dbReference type="SAM" id="MobiDB-lite"/>
    </source>
</evidence>
<dbReference type="PANTHER" id="PTHR12429">
    <property type="entry name" value="NEURALIZED"/>
    <property type="match status" value="1"/>
</dbReference>
<evidence type="ECO:0000313" key="4">
    <source>
        <dbReference type="EnsemblMetazoa" id="HelroP191354"/>
    </source>
</evidence>
<dbReference type="GeneID" id="20211917"/>
<dbReference type="InterPro" id="IPR043136">
    <property type="entry name" value="B30.2/SPRY_sf"/>
</dbReference>
<reference evidence="3 5" key="2">
    <citation type="journal article" date="2013" name="Nature">
        <title>Insights into bilaterian evolution from three spiralian genomes.</title>
        <authorList>
            <person name="Simakov O."/>
            <person name="Marletaz F."/>
            <person name="Cho S.J."/>
            <person name="Edsinger-Gonzales E."/>
            <person name="Havlak P."/>
            <person name="Hellsten U."/>
            <person name="Kuo D.H."/>
            <person name="Larsson T."/>
            <person name="Lv J."/>
            <person name="Arendt D."/>
            <person name="Savage R."/>
            <person name="Osoegawa K."/>
            <person name="de Jong P."/>
            <person name="Grimwood J."/>
            <person name="Chapman J.A."/>
            <person name="Shapiro H."/>
            <person name="Aerts A."/>
            <person name="Otillar R.P."/>
            <person name="Terry A.Y."/>
            <person name="Boore J.L."/>
            <person name="Grigoriev I.V."/>
            <person name="Lindberg D.R."/>
            <person name="Seaver E.C."/>
            <person name="Weisblat D.A."/>
            <person name="Putnam N.H."/>
            <person name="Rokhsar D.S."/>
        </authorList>
    </citation>
    <scope>NUCLEOTIDE SEQUENCE</scope>
</reference>
<dbReference type="InterPro" id="IPR006573">
    <property type="entry name" value="NHR_dom"/>
</dbReference>
<dbReference type="FunFam" id="2.60.120.920:FF:000022">
    <property type="entry name" value="E3 ubiquitin-protein ligase NEURL1 isoform X2"/>
    <property type="match status" value="1"/>
</dbReference>
<name>T1FSX0_HELRO</name>
<evidence type="ECO:0000313" key="5">
    <source>
        <dbReference type="Proteomes" id="UP000015101"/>
    </source>
</evidence>
<dbReference type="Gene3D" id="2.60.120.920">
    <property type="match status" value="2"/>
</dbReference>
<reference evidence="5" key="1">
    <citation type="submission" date="2012-12" db="EMBL/GenBank/DDBJ databases">
        <authorList>
            <person name="Hellsten U."/>
            <person name="Grimwood J."/>
            <person name="Chapman J.A."/>
            <person name="Shapiro H."/>
            <person name="Aerts A."/>
            <person name="Otillar R.P."/>
            <person name="Terry A.Y."/>
            <person name="Boore J.L."/>
            <person name="Simakov O."/>
            <person name="Marletaz F."/>
            <person name="Cho S.-J."/>
            <person name="Edsinger-Gonzales E."/>
            <person name="Havlak P."/>
            <person name="Kuo D.-H."/>
            <person name="Larsson T."/>
            <person name="Lv J."/>
            <person name="Arendt D."/>
            <person name="Savage R."/>
            <person name="Osoegawa K."/>
            <person name="de Jong P."/>
            <person name="Lindberg D.R."/>
            <person name="Seaver E.C."/>
            <person name="Weisblat D.A."/>
            <person name="Putnam N.H."/>
            <person name="Grigoriev I.V."/>
            <person name="Rokhsar D.S."/>
        </authorList>
    </citation>
    <scope>NUCLEOTIDE SEQUENCE</scope>
</reference>
<dbReference type="KEGG" id="hro:HELRODRAFT_191354"/>
<dbReference type="InterPro" id="IPR037962">
    <property type="entry name" value="Neuralized"/>
</dbReference>
<dbReference type="HOGENOM" id="CLU_013230_1_0_1"/>
<dbReference type="EMBL" id="AMQM01003857">
    <property type="status" value="NOT_ANNOTATED_CDS"/>
    <property type="molecule type" value="Genomic_DNA"/>
</dbReference>
<dbReference type="OMA" id="HTVRGKH"/>
<sequence>MGGNSSHPDDEMDCRAKGSSGSIPLKPLRFHDVYSSGIVSPNKLVMRRMDQGWGITFSNRPLDVDEIICLKIVMFHKGFLRFGLTSQDPSQLDPHSLEKFRFDSSKRTIIKELSASCTRKDTMIFLKMNAAGEVVYSWQRNEKSKDKGVLFGGITLDVPLWAVFEISGKNLAVKLEVDNIPLIRTKSFKKITHLKKSRSVEYLQSSRSIFNIDPANINESFSKLPSKRIKTPKSSDRFPRAKSFSISYPAVYVPMEVSDAVSPGPENHVENTANLFNIPLSNIDFQTEDLPAYSSNAEKANNNPNNKLSSNEECKTSMCFHRSVGKNISLSSDQMTATRTVGNCNGYIFTRRPLEANEKFKIKLLQVNPEVGGSLGFGVTVCDPSQVSHFPDDADLLLDRQEYWVVIKNLYKNPVANDEISFLLTKTGEVVMFKNNVCLKTIVHVDPTLSLWIFFDLCGSVEKISSQG</sequence>
<keyword evidence="5" id="KW-1185">Reference proteome</keyword>
<accession>T1FSX0</accession>
<feature type="compositionally biased region" description="Basic and acidic residues" evidence="1">
    <location>
        <begin position="7"/>
        <end position="16"/>
    </location>
</feature>
<protein>
    <recommendedName>
        <fullName evidence="2">NHR domain-containing protein</fullName>
    </recommendedName>
</protein>
<dbReference type="RefSeq" id="XP_009016323.1">
    <property type="nucleotide sequence ID" value="XM_009018075.1"/>
</dbReference>
<dbReference type="PANTHER" id="PTHR12429:SF6">
    <property type="entry name" value="PROTEIN NEURALIZED"/>
    <property type="match status" value="1"/>
</dbReference>
<dbReference type="GO" id="GO:0061630">
    <property type="term" value="F:ubiquitin protein ligase activity"/>
    <property type="evidence" value="ECO:0000318"/>
    <property type="project" value="GO_Central"/>
</dbReference>
<feature type="region of interest" description="Disordered" evidence="1">
    <location>
        <begin position="1"/>
        <end position="20"/>
    </location>
</feature>
<dbReference type="EnsemblMetazoa" id="HelroT191354">
    <property type="protein sequence ID" value="HelroP191354"/>
    <property type="gene ID" value="HelroG191354"/>
</dbReference>
<feature type="domain" description="NHR" evidence="2">
    <location>
        <begin position="317"/>
        <end position="468"/>
    </location>
</feature>
<dbReference type="CTD" id="20211917"/>
<dbReference type="OrthoDB" id="6078042at2759"/>
<evidence type="ECO:0000313" key="3">
    <source>
        <dbReference type="EMBL" id="ESO05690.1"/>
    </source>
</evidence>
<dbReference type="eggNOG" id="KOG4625">
    <property type="taxonomic scope" value="Eukaryota"/>
</dbReference>
<dbReference type="Proteomes" id="UP000015101">
    <property type="component" value="Unassembled WGS sequence"/>
</dbReference>
<dbReference type="PROSITE" id="PS51065">
    <property type="entry name" value="NHR"/>
    <property type="match status" value="1"/>
</dbReference>
<dbReference type="STRING" id="6412.T1FSX0"/>
<reference evidence="4" key="3">
    <citation type="submission" date="2015-06" db="UniProtKB">
        <authorList>
            <consortium name="EnsemblMetazoa"/>
        </authorList>
    </citation>
    <scope>IDENTIFICATION</scope>
</reference>
<dbReference type="AlphaFoldDB" id="T1FSX0"/>